<reference evidence="1" key="1">
    <citation type="journal article" date="2013" name="Nature">
        <title>Draft genome of the wheat A-genome progenitor Triticum urartu.</title>
        <authorList>
            <person name="Ling H.Q."/>
            <person name="Zhao S."/>
            <person name="Liu D."/>
            <person name="Wang J."/>
            <person name="Sun H."/>
            <person name="Zhang C."/>
            <person name="Fan H."/>
            <person name="Li D."/>
            <person name="Dong L."/>
            <person name="Tao Y."/>
            <person name="Gao C."/>
            <person name="Wu H."/>
            <person name="Li Y."/>
            <person name="Cui Y."/>
            <person name="Guo X."/>
            <person name="Zheng S."/>
            <person name="Wang B."/>
            <person name="Yu K."/>
            <person name="Liang Q."/>
            <person name="Yang W."/>
            <person name="Lou X."/>
            <person name="Chen J."/>
            <person name="Feng M."/>
            <person name="Jian J."/>
            <person name="Zhang X."/>
            <person name="Luo G."/>
            <person name="Jiang Y."/>
            <person name="Liu J."/>
            <person name="Wang Z."/>
            <person name="Sha Y."/>
            <person name="Zhang B."/>
            <person name="Wu H."/>
            <person name="Tang D."/>
            <person name="Shen Q."/>
            <person name="Xue P."/>
            <person name="Zou S."/>
            <person name="Wang X."/>
            <person name="Liu X."/>
            <person name="Wang F."/>
            <person name="Yang Y."/>
            <person name="An X."/>
            <person name="Dong Z."/>
            <person name="Zhang K."/>
            <person name="Zhang X."/>
            <person name="Luo M.C."/>
            <person name="Dvorak J."/>
            <person name="Tong Y."/>
            <person name="Wang J."/>
            <person name="Yang H."/>
            <person name="Li Z."/>
            <person name="Wang D."/>
            <person name="Zhang A."/>
            <person name="Wang J."/>
        </authorList>
    </citation>
    <scope>NUCLEOTIDE SEQUENCE</scope>
</reference>
<dbReference type="AlphaFoldDB" id="M7ZC84"/>
<evidence type="ECO:0000313" key="1">
    <source>
        <dbReference type="EMBL" id="EMS50000.1"/>
    </source>
</evidence>
<name>M7ZC84_TRIUA</name>
<protein>
    <submittedName>
        <fullName evidence="1">Uncharacterized protein</fullName>
    </submittedName>
</protein>
<accession>M7ZC84</accession>
<dbReference type="EMBL" id="KD236469">
    <property type="protein sequence ID" value="EMS50000.1"/>
    <property type="molecule type" value="Genomic_DNA"/>
</dbReference>
<organism evidence="1">
    <name type="scientific">Triticum urartu</name>
    <name type="common">Red wild einkorn</name>
    <name type="synonym">Crithodium urartu</name>
    <dbReference type="NCBI Taxonomy" id="4572"/>
    <lineage>
        <taxon>Eukaryota</taxon>
        <taxon>Viridiplantae</taxon>
        <taxon>Streptophyta</taxon>
        <taxon>Embryophyta</taxon>
        <taxon>Tracheophyta</taxon>
        <taxon>Spermatophyta</taxon>
        <taxon>Magnoliopsida</taxon>
        <taxon>Liliopsida</taxon>
        <taxon>Poales</taxon>
        <taxon>Poaceae</taxon>
        <taxon>BOP clade</taxon>
        <taxon>Pooideae</taxon>
        <taxon>Triticodae</taxon>
        <taxon>Triticeae</taxon>
        <taxon>Triticinae</taxon>
        <taxon>Triticum</taxon>
    </lineage>
</organism>
<gene>
    <name evidence="1" type="ORF">TRIUR3_33388</name>
</gene>
<proteinExistence type="predicted"/>
<sequence>MDDPDLEKALYEFYVSHKCKRSSDFPVANTFTRYSGKLPSTIIGGLSPSQRVYTVIYKVVYTVILALLTVVFLVDLQCHFSGFYSVFSIAILHCWKSACVDPLVYLKGQTEDKGLSICSLQVGKMHVWNR</sequence>